<dbReference type="Gene3D" id="1.20.1250.20">
    <property type="entry name" value="MFS general substrate transporter like domains"/>
    <property type="match status" value="2"/>
</dbReference>
<dbReference type="PROSITE" id="PS50850">
    <property type="entry name" value="MFS"/>
    <property type="match status" value="1"/>
</dbReference>
<comment type="subcellular location">
    <subcellularLocation>
        <location evidence="1">Membrane</location>
        <topology evidence="1">Multi-pass membrane protein</topology>
    </subcellularLocation>
</comment>
<proteinExistence type="predicted"/>
<evidence type="ECO:0000256" key="2">
    <source>
        <dbReference type="ARBA" id="ARBA00022692"/>
    </source>
</evidence>
<dbReference type="InterPro" id="IPR020846">
    <property type="entry name" value="MFS_dom"/>
</dbReference>
<feature type="transmembrane region" description="Helical" evidence="5">
    <location>
        <begin position="153"/>
        <end position="176"/>
    </location>
</feature>
<keyword evidence="3 5" id="KW-1133">Transmembrane helix</keyword>
<dbReference type="InterPro" id="IPR005828">
    <property type="entry name" value="MFS_sugar_transport-like"/>
</dbReference>
<evidence type="ECO:0000256" key="1">
    <source>
        <dbReference type="ARBA" id="ARBA00004141"/>
    </source>
</evidence>
<organism evidence="7 8">
    <name type="scientific">Dinoponera quadriceps</name>
    <name type="common">South American ant</name>
    <dbReference type="NCBI Taxonomy" id="609295"/>
    <lineage>
        <taxon>Eukaryota</taxon>
        <taxon>Metazoa</taxon>
        <taxon>Ecdysozoa</taxon>
        <taxon>Arthropoda</taxon>
        <taxon>Hexapoda</taxon>
        <taxon>Insecta</taxon>
        <taxon>Pterygota</taxon>
        <taxon>Neoptera</taxon>
        <taxon>Endopterygota</taxon>
        <taxon>Hymenoptera</taxon>
        <taxon>Apocrita</taxon>
        <taxon>Aculeata</taxon>
        <taxon>Formicoidea</taxon>
        <taxon>Formicidae</taxon>
        <taxon>Ponerinae</taxon>
        <taxon>Ponerini</taxon>
        <taxon>Dinoponera</taxon>
    </lineage>
</organism>
<keyword evidence="7" id="KW-1185">Reference proteome</keyword>
<dbReference type="InterPro" id="IPR005829">
    <property type="entry name" value="Sugar_transporter_CS"/>
</dbReference>
<dbReference type="GO" id="GO:0016020">
    <property type="term" value="C:membrane"/>
    <property type="evidence" value="ECO:0007669"/>
    <property type="project" value="UniProtKB-SubCell"/>
</dbReference>
<feature type="transmembrane region" description="Helical" evidence="5">
    <location>
        <begin position="256"/>
        <end position="281"/>
    </location>
</feature>
<dbReference type="GO" id="GO:0022857">
    <property type="term" value="F:transmembrane transporter activity"/>
    <property type="evidence" value="ECO:0007669"/>
    <property type="project" value="InterPro"/>
</dbReference>
<feature type="transmembrane region" description="Helical" evidence="5">
    <location>
        <begin position="224"/>
        <end position="244"/>
    </location>
</feature>
<dbReference type="RefSeq" id="XP_014486018.1">
    <property type="nucleotide sequence ID" value="XM_014630532.1"/>
</dbReference>
<feature type="transmembrane region" description="Helical" evidence="5">
    <location>
        <begin position="16"/>
        <end position="37"/>
    </location>
</feature>
<gene>
    <name evidence="8" type="primary">LOC106750291</name>
</gene>
<dbReference type="SUPFAM" id="SSF103473">
    <property type="entry name" value="MFS general substrate transporter"/>
    <property type="match status" value="1"/>
</dbReference>
<feature type="transmembrane region" description="Helical" evidence="5">
    <location>
        <begin position="112"/>
        <end position="133"/>
    </location>
</feature>
<dbReference type="OrthoDB" id="6612291at2759"/>
<feature type="domain" description="Major facilitator superfamily (MFS) profile" evidence="6">
    <location>
        <begin position="1"/>
        <end position="348"/>
    </location>
</feature>
<evidence type="ECO:0000256" key="3">
    <source>
        <dbReference type="ARBA" id="ARBA00022989"/>
    </source>
</evidence>
<dbReference type="InterPro" id="IPR050549">
    <property type="entry name" value="MFS_Trehalose_Transporter"/>
</dbReference>
<feature type="transmembrane region" description="Helical" evidence="5">
    <location>
        <begin position="57"/>
        <end position="76"/>
    </location>
</feature>
<sequence>MPLIAAGETTSKFSRCVGTLVATLAAFSIGTYLSWSSSALPHYRRSDTLRSVGDQEASWITSLLPLGAIPSVLPAVMLADKFGRKRTIWAAGVLLFTCWYIVAFARTETWLFLARFAAGSACGAASVVVPMFISEIAERRSTWDSLGVFRSQITAGILFAYATGLIFFQQLSGVNALIFHASEIFDTTGVSSPDPVLSSVIVGVVQLIATCFSTVIIERANKKLLLFVSASTMATSMFTLSGYFHFQNSRELSSVFWIPLLSCAVFIATFSLGFGPLPWMMLGELFAENARRAAVPVVAMWSWTLAFLATKCFRNMVDLMGTSSSFATFGMISLIGAAFVSALVPERRTKSAEEVQIELCRACDRNRRELAIGTRPKPDEATETPETTDVAVIERTSTLDLCLT</sequence>
<protein>
    <submittedName>
        <fullName evidence="8">Facilitated trehalose transporter Tret1-like isoform X2</fullName>
    </submittedName>
</protein>
<dbReference type="PROSITE" id="PS00216">
    <property type="entry name" value="SUGAR_TRANSPORT_1"/>
    <property type="match status" value="1"/>
</dbReference>
<reference evidence="8" key="1">
    <citation type="submission" date="2025-08" db="UniProtKB">
        <authorList>
            <consortium name="RefSeq"/>
        </authorList>
    </citation>
    <scope>IDENTIFICATION</scope>
</reference>
<dbReference type="InterPro" id="IPR036259">
    <property type="entry name" value="MFS_trans_sf"/>
</dbReference>
<dbReference type="AlphaFoldDB" id="A0A6P3Y6S0"/>
<dbReference type="Pfam" id="PF00083">
    <property type="entry name" value="Sugar_tr"/>
    <property type="match status" value="1"/>
</dbReference>
<name>A0A6P3Y6S0_DINQU</name>
<keyword evidence="4 5" id="KW-0472">Membrane</keyword>
<dbReference type="Proteomes" id="UP000515204">
    <property type="component" value="Unplaced"/>
</dbReference>
<dbReference type="PANTHER" id="PTHR48021">
    <property type="match status" value="1"/>
</dbReference>
<feature type="transmembrane region" description="Helical" evidence="5">
    <location>
        <begin position="322"/>
        <end position="344"/>
    </location>
</feature>
<keyword evidence="2 5" id="KW-0812">Transmembrane</keyword>
<evidence type="ECO:0000313" key="8">
    <source>
        <dbReference type="RefSeq" id="XP_014486018.1"/>
    </source>
</evidence>
<dbReference type="GeneID" id="106750291"/>
<accession>A0A6P3Y6S0</accession>
<feature type="transmembrane region" description="Helical" evidence="5">
    <location>
        <begin position="293"/>
        <end position="310"/>
    </location>
</feature>
<evidence type="ECO:0000256" key="5">
    <source>
        <dbReference type="SAM" id="Phobius"/>
    </source>
</evidence>
<evidence type="ECO:0000259" key="6">
    <source>
        <dbReference type="PROSITE" id="PS50850"/>
    </source>
</evidence>
<dbReference type="PANTHER" id="PTHR48021:SF1">
    <property type="entry name" value="GH07001P-RELATED"/>
    <property type="match status" value="1"/>
</dbReference>
<feature type="transmembrane region" description="Helical" evidence="5">
    <location>
        <begin position="196"/>
        <end position="217"/>
    </location>
</feature>
<evidence type="ECO:0000313" key="7">
    <source>
        <dbReference type="Proteomes" id="UP000515204"/>
    </source>
</evidence>
<evidence type="ECO:0000256" key="4">
    <source>
        <dbReference type="ARBA" id="ARBA00023136"/>
    </source>
</evidence>
<feature type="transmembrane region" description="Helical" evidence="5">
    <location>
        <begin position="88"/>
        <end position="106"/>
    </location>
</feature>